<dbReference type="Pfam" id="PF19040">
    <property type="entry name" value="SGNH"/>
    <property type="match status" value="1"/>
</dbReference>
<feature type="transmembrane region" description="Helical" evidence="1">
    <location>
        <begin position="169"/>
        <end position="186"/>
    </location>
</feature>
<sequence length="646" mass="73650">MQNNSFRQDINGLRAYAVGLVVLFHFGVFGFTGGFIGVDIFFVISGFLMTKIIVSGIEKNQFNFWQFIISRANRIIPALVFLILVFTCVGWFTLLSQEFKDYSKHAITSLGFVSNLQYFRESGYFDASSHEKLLLHTWSLSVEWQFYILLPLILLLVHKLFKNINTLKALYLFGFIISFGLSVYISQVNQSAAFYLLPTRAWEMMAGGLIFLFFSNSNFKSSSQKSLELIGFGLIFISTIYFTGDSVWPGYNALIPVFGTFLILLAANNQSFFTNNKIAQFLGNTSYSVYLWHWPIVFYLGYFEQQNNTMWITLSIGLSILLGWLSYRFIETPTRKGLSNLKLTKSYVVTISYLILPSFLLGLIFLKNGMPQRLDEKTFIISSQSTNMNPDRANCHAANTNKFPECIYGGQKIGVIVIGDSHADAMIRSVEKSLPNKNLGVLDWTYNSCPTINGIQRLGADKNYSCKQMNNFRLTQSIKYKGTPILVINRINATLVGANEVKNNIPKDYITKIHESYNKNYQEEMIEGYIDTLCKYAENHQVYVTRPVPEYDISIPKTLGHRNIYKNTDKISIAKSEYLNRSKMAYLAQDIAVEKCGVKILDPTPYFCDNSKCYADKKGIPLYYDDDHLSVYGADQLIPLFNSIFN</sequence>
<dbReference type="AlphaFoldDB" id="A0A8E4F8Y5"/>
<accession>A0A8E4F8Y5</accession>
<dbReference type="PANTHER" id="PTHR23028">
    <property type="entry name" value="ACETYLTRANSFERASE"/>
    <property type="match status" value="1"/>
</dbReference>
<name>A0A8E4F8Y5_9GAMM</name>
<reference evidence="4 5" key="1">
    <citation type="submission" date="2020-04" db="EMBL/GenBank/DDBJ databases">
        <title>Acinetobacter Taxon 24.</title>
        <authorList>
            <person name="Nemec A."/>
            <person name="Radolfova-Krizova L."/>
            <person name="Higgins P.G."/>
            <person name="Spanelova P."/>
        </authorList>
    </citation>
    <scope>NUCLEOTIDE SEQUENCE [LARGE SCALE GENOMIC DNA]</scope>
    <source>
        <strain evidence="4 5">ANC 4280</strain>
    </source>
</reference>
<keyword evidence="1" id="KW-0812">Transmembrane</keyword>
<feature type="transmembrane region" description="Helical" evidence="1">
    <location>
        <begin position="226"/>
        <end position="244"/>
    </location>
</feature>
<dbReference type="RefSeq" id="WP_171534449.1">
    <property type="nucleotide sequence ID" value="NZ_JABERH010000018.1"/>
</dbReference>
<dbReference type="GO" id="GO:0009103">
    <property type="term" value="P:lipopolysaccharide biosynthetic process"/>
    <property type="evidence" value="ECO:0007669"/>
    <property type="project" value="TreeGrafter"/>
</dbReference>
<feature type="transmembrane region" description="Helical" evidence="1">
    <location>
        <begin position="12"/>
        <end position="29"/>
    </location>
</feature>
<evidence type="ECO:0000313" key="5">
    <source>
        <dbReference type="Proteomes" id="UP000532147"/>
    </source>
</evidence>
<dbReference type="Pfam" id="PF01757">
    <property type="entry name" value="Acyl_transf_3"/>
    <property type="match status" value="1"/>
</dbReference>
<evidence type="ECO:0000313" key="4">
    <source>
        <dbReference type="EMBL" id="NNH38652.1"/>
    </source>
</evidence>
<keyword evidence="4" id="KW-0012">Acyltransferase</keyword>
<evidence type="ECO:0000259" key="3">
    <source>
        <dbReference type="Pfam" id="PF19040"/>
    </source>
</evidence>
<organism evidence="4 5">
    <name type="scientific">Acinetobacter terrae</name>
    <dbReference type="NCBI Taxonomy" id="2731247"/>
    <lineage>
        <taxon>Bacteria</taxon>
        <taxon>Pseudomonadati</taxon>
        <taxon>Pseudomonadota</taxon>
        <taxon>Gammaproteobacteria</taxon>
        <taxon>Moraxellales</taxon>
        <taxon>Moraxellaceae</taxon>
        <taxon>Acinetobacter</taxon>
        <taxon>Acinetobacter Taxon 24</taxon>
    </lineage>
</organism>
<dbReference type="GO" id="GO:0016020">
    <property type="term" value="C:membrane"/>
    <property type="evidence" value="ECO:0007669"/>
    <property type="project" value="TreeGrafter"/>
</dbReference>
<feature type="domain" description="Acyltransferase 3" evidence="2">
    <location>
        <begin position="9"/>
        <end position="327"/>
    </location>
</feature>
<dbReference type="InterPro" id="IPR043968">
    <property type="entry name" value="SGNH"/>
</dbReference>
<feature type="transmembrane region" description="Helical" evidence="1">
    <location>
        <begin position="35"/>
        <end position="54"/>
    </location>
</feature>
<comment type="caution">
    <text evidence="4">The sequence shown here is derived from an EMBL/GenBank/DDBJ whole genome shotgun (WGS) entry which is preliminary data.</text>
</comment>
<keyword evidence="1" id="KW-1133">Transmembrane helix</keyword>
<protein>
    <submittedName>
        <fullName evidence="4">Acyltransferase</fullName>
    </submittedName>
</protein>
<dbReference type="InterPro" id="IPR050879">
    <property type="entry name" value="Acyltransferase_3"/>
</dbReference>
<dbReference type="GO" id="GO:0016747">
    <property type="term" value="F:acyltransferase activity, transferring groups other than amino-acyl groups"/>
    <property type="evidence" value="ECO:0007669"/>
    <property type="project" value="InterPro"/>
</dbReference>
<keyword evidence="4" id="KW-0808">Transferase</keyword>
<dbReference type="EMBL" id="JABERH010000018">
    <property type="protein sequence ID" value="NNH38652.1"/>
    <property type="molecule type" value="Genomic_DNA"/>
</dbReference>
<feature type="transmembrane region" description="Helical" evidence="1">
    <location>
        <begin position="309"/>
        <end position="327"/>
    </location>
</feature>
<dbReference type="InterPro" id="IPR002656">
    <property type="entry name" value="Acyl_transf_3_dom"/>
</dbReference>
<feature type="transmembrane region" description="Helical" evidence="1">
    <location>
        <begin position="281"/>
        <end position="303"/>
    </location>
</feature>
<keyword evidence="1" id="KW-0472">Membrane</keyword>
<dbReference type="Proteomes" id="UP000532147">
    <property type="component" value="Unassembled WGS sequence"/>
</dbReference>
<dbReference type="PANTHER" id="PTHR23028:SF53">
    <property type="entry name" value="ACYL_TRANSF_3 DOMAIN-CONTAINING PROTEIN"/>
    <property type="match status" value="1"/>
</dbReference>
<feature type="transmembrane region" description="Helical" evidence="1">
    <location>
        <begin position="75"/>
        <end position="94"/>
    </location>
</feature>
<evidence type="ECO:0000259" key="2">
    <source>
        <dbReference type="Pfam" id="PF01757"/>
    </source>
</evidence>
<feature type="transmembrane region" description="Helical" evidence="1">
    <location>
        <begin position="347"/>
        <end position="366"/>
    </location>
</feature>
<feature type="transmembrane region" description="Helical" evidence="1">
    <location>
        <begin position="192"/>
        <end position="214"/>
    </location>
</feature>
<evidence type="ECO:0000256" key="1">
    <source>
        <dbReference type="SAM" id="Phobius"/>
    </source>
</evidence>
<feature type="transmembrane region" description="Helical" evidence="1">
    <location>
        <begin position="250"/>
        <end position="269"/>
    </location>
</feature>
<gene>
    <name evidence="4" type="ORF">HLH11_08305</name>
</gene>
<proteinExistence type="predicted"/>
<feature type="transmembrane region" description="Helical" evidence="1">
    <location>
        <begin position="138"/>
        <end position="157"/>
    </location>
</feature>
<feature type="domain" description="SGNH" evidence="3">
    <location>
        <begin position="395"/>
        <end position="641"/>
    </location>
</feature>